<organism evidence="1 2">
    <name type="scientific">Candidatus Accumulibacter adjunctus</name>
    <dbReference type="NCBI Taxonomy" id="1454001"/>
    <lineage>
        <taxon>Bacteria</taxon>
        <taxon>Pseudomonadati</taxon>
        <taxon>Pseudomonadota</taxon>
        <taxon>Betaproteobacteria</taxon>
        <taxon>Candidatus Accumulibacter</taxon>
    </lineage>
</organism>
<gene>
    <name evidence="1" type="ORF">AW08_01704</name>
</gene>
<sequence length="56" mass="6500">MSRFPLHMERFLVAEDAGREQRFCRLAQVLSAPHPDPASEKHWVDGVLARKKSREL</sequence>
<dbReference type="AlphaFoldDB" id="A0A011MDB4"/>
<dbReference type="Proteomes" id="UP000020218">
    <property type="component" value="Unassembled WGS sequence"/>
</dbReference>
<proteinExistence type="predicted"/>
<dbReference type="PATRIC" id="fig|1454001.3.peg.1732"/>
<name>A0A011MDB4_9PROT</name>
<dbReference type="STRING" id="1454001.AW08_01704"/>
<dbReference type="EMBL" id="JFAX01000008">
    <property type="protein sequence ID" value="EXI67763.1"/>
    <property type="molecule type" value="Genomic_DNA"/>
</dbReference>
<reference evidence="1" key="1">
    <citation type="submission" date="2014-02" db="EMBL/GenBank/DDBJ databases">
        <title>Expanding our view of genomic diversity in Candidatus Accumulibacter clades.</title>
        <authorList>
            <person name="Skennerton C.T."/>
            <person name="Barr J.J."/>
            <person name="Slater F.R."/>
            <person name="Bond P.L."/>
            <person name="Tyson G.W."/>
        </authorList>
    </citation>
    <scope>NUCLEOTIDE SEQUENCE [LARGE SCALE GENOMIC DNA]</scope>
</reference>
<keyword evidence="2" id="KW-1185">Reference proteome</keyword>
<accession>A0A011MDB4</accession>
<comment type="caution">
    <text evidence="1">The sequence shown here is derived from an EMBL/GenBank/DDBJ whole genome shotgun (WGS) entry which is preliminary data.</text>
</comment>
<evidence type="ECO:0000313" key="1">
    <source>
        <dbReference type="EMBL" id="EXI67763.1"/>
    </source>
</evidence>
<evidence type="ECO:0000313" key="2">
    <source>
        <dbReference type="Proteomes" id="UP000020218"/>
    </source>
</evidence>
<protein>
    <submittedName>
        <fullName evidence="1">Uncharacterized protein</fullName>
    </submittedName>
</protein>